<feature type="compositionally biased region" description="Basic and acidic residues" evidence="1">
    <location>
        <begin position="93"/>
        <end position="102"/>
    </location>
</feature>
<name>A0ABX1MYI3_9RHOO</name>
<dbReference type="Gene3D" id="1.10.1220.10">
    <property type="entry name" value="Met repressor-like"/>
    <property type="match status" value="1"/>
</dbReference>
<dbReference type="Proteomes" id="UP000652074">
    <property type="component" value="Unassembled WGS sequence"/>
</dbReference>
<evidence type="ECO:0000256" key="1">
    <source>
        <dbReference type="SAM" id="MobiDB-lite"/>
    </source>
</evidence>
<dbReference type="SUPFAM" id="SSF47598">
    <property type="entry name" value="Ribbon-helix-helix"/>
    <property type="match status" value="1"/>
</dbReference>
<keyword evidence="4" id="KW-1185">Reference proteome</keyword>
<reference evidence="2 4" key="1">
    <citation type="submission" date="2019-12" db="EMBL/GenBank/DDBJ databases">
        <title>Comparative genomics gives insights into the taxonomy of the Azoarcus-Aromatoleum group and reveals separate origins of nif in the plant-associated Azoarcus and non-plant-associated Aromatoleum sub-groups.</title>
        <authorList>
            <person name="Lafos M."/>
            <person name="Maluk M."/>
            <person name="Batista M."/>
            <person name="Junghare M."/>
            <person name="Carmona M."/>
            <person name="Faoro H."/>
            <person name="Cruz L.M."/>
            <person name="Battistoni F."/>
            <person name="De Souza E."/>
            <person name="Pedrosa F."/>
            <person name="Chen W.-M."/>
            <person name="Poole P.S."/>
            <person name="Dixon R.A."/>
            <person name="James E.K."/>
        </authorList>
    </citation>
    <scope>NUCLEOTIDE SEQUENCE [LARGE SCALE GENOMIC DNA]</scope>
    <source>
        <strain evidence="2 4">ToN1</strain>
    </source>
</reference>
<proteinExistence type="predicted"/>
<feature type="region of interest" description="Disordered" evidence="1">
    <location>
        <begin position="81"/>
        <end position="102"/>
    </location>
</feature>
<protein>
    <recommendedName>
        <fullName evidence="5">Ribbon-helix-helix protein CopG domain-containing protein</fullName>
    </recommendedName>
</protein>
<gene>
    <name evidence="2" type="ORF">GPA26_23370</name>
    <name evidence="3" type="ORF">GPA26_23600</name>
</gene>
<dbReference type="EMBL" id="WTVR01000082">
    <property type="protein sequence ID" value="NMF91410.1"/>
    <property type="molecule type" value="Genomic_DNA"/>
</dbReference>
<dbReference type="InterPro" id="IPR010985">
    <property type="entry name" value="Ribbon_hlx_hlx"/>
</dbReference>
<accession>A0ABX1MYI3</accession>
<evidence type="ECO:0000313" key="4">
    <source>
        <dbReference type="Proteomes" id="UP000652074"/>
    </source>
</evidence>
<organism evidence="2 4">
    <name type="scientific">Aromatoleum petrolei</name>
    <dbReference type="NCBI Taxonomy" id="76116"/>
    <lineage>
        <taxon>Bacteria</taxon>
        <taxon>Pseudomonadati</taxon>
        <taxon>Pseudomonadota</taxon>
        <taxon>Betaproteobacteria</taxon>
        <taxon>Rhodocyclales</taxon>
        <taxon>Rhodocyclaceae</taxon>
        <taxon>Aromatoleum</taxon>
    </lineage>
</organism>
<comment type="caution">
    <text evidence="2">The sequence shown here is derived from an EMBL/GenBank/DDBJ whole genome shotgun (WGS) entry which is preliminary data.</text>
</comment>
<evidence type="ECO:0008006" key="5">
    <source>
        <dbReference type="Google" id="ProtNLM"/>
    </source>
</evidence>
<dbReference type="EMBL" id="WTVR01000085">
    <property type="protein sequence ID" value="NMF91450.1"/>
    <property type="molecule type" value="Genomic_DNA"/>
</dbReference>
<evidence type="ECO:0000313" key="3">
    <source>
        <dbReference type="EMBL" id="NMF91450.1"/>
    </source>
</evidence>
<dbReference type="InterPro" id="IPR013321">
    <property type="entry name" value="Arc_rbn_hlx_hlx"/>
</dbReference>
<sequence length="102" mass="11231">MPNLSVKLDEAMRQRLHDIAMQEGVTPHALMLRAIGHELDRAEAEGAFVRRALQARQRVEASGMAIDGLAFDAYLRARVRGASAQRPTPQDIGKPESKEPDA</sequence>
<evidence type="ECO:0000313" key="2">
    <source>
        <dbReference type="EMBL" id="NMF91410.1"/>
    </source>
</evidence>
<dbReference type="RefSeq" id="WP_169208724.1">
    <property type="nucleotide sequence ID" value="NZ_CP059560.1"/>
</dbReference>